<gene>
    <name evidence="1" type="ORF">TARUN_3315</name>
</gene>
<dbReference type="OrthoDB" id="504708at2759"/>
<dbReference type="EMBL" id="PXOA01000190">
    <property type="protein sequence ID" value="RFU78919.1"/>
    <property type="molecule type" value="Genomic_DNA"/>
</dbReference>
<keyword evidence="2" id="KW-1185">Reference proteome</keyword>
<proteinExistence type="predicted"/>
<dbReference type="AlphaFoldDB" id="A0A395NSB2"/>
<comment type="caution">
    <text evidence="1">The sequence shown here is derived from an EMBL/GenBank/DDBJ whole genome shotgun (WGS) entry which is preliminary data.</text>
</comment>
<protein>
    <submittedName>
        <fullName evidence="1">Methylmalonyl-epimerase</fullName>
    </submittedName>
</protein>
<dbReference type="InterPro" id="IPR029068">
    <property type="entry name" value="Glyas_Bleomycin-R_OHBP_Dase"/>
</dbReference>
<evidence type="ECO:0000313" key="1">
    <source>
        <dbReference type="EMBL" id="RFU78919.1"/>
    </source>
</evidence>
<organism evidence="1 2">
    <name type="scientific">Trichoderma arundinaceum</name>
    <dbReference type="NCBI Taxonomy" id="490622"/>
    <lineage>
        <taxon>Eukaryota</taxon>
        <taxon>Fungi</taxon>
        <taxon>Dikarya</taxon>
        <taxon>Ascomycota</taxon>
        <taxon>Pezizomycotina</taxon>
        <taxon>Sordariomycetes</taxon>
        <taxon>Hypocreomycetidae</taxon>
        <taxon>Hypocreales</taxon>
        <taxon>Hypocreaceae</taxon>
        <taxon>Trichoderma</taxon>
    </lineage>
</organism>
<dbReference type="Gene3D" id="3.10.180.10">
    <property type="entry name" value="2,3-Dihydroxybiphenyl 1,2-Dioxygenase, domain 1"/>
    <property type="match status" value="1"/>
</dbReference>
<reference evidence="1 2" key="1">
    <citation type="journal article" date="2018" name="PLoS Pathog.">
        <title>Evolution of structural diversity of trichothecenes, a family of toxins produced by plant pathogenic and entomopathogenic fungi.</title>
        <authorList>
            <person name="Proctor R.H."/>
            <person name="McCormick S.P."/>
            <person name="Kim H.S."/>
            <person name="Cardoza R.E."/>
            <person name="Stanley A.M."/>
            <person name="Lindo L."/>
            <person name="Kelly A."/>
            <person name="Brown D.W."/>
            <person name="Lee T."/>
            <person name="Vaughan M.M."/>
            <person name="Alexander N.J."/>
            <person name="Busman M."/>
            <person name="Gutierrez S."/>
        </authorList>
    </citation>
    <scope>NUCLEOTIDE SEQUENCE [LARGE SCALE GENOMIC DNA]</scope>
    <source>
        <strain evidence="1 2">IBT 40837</strain>
    </source>
</reference>
<dbReference type="SUPFAM" id="SSF54593">
    <property type="entry name" value="Glyoxalase/Bleomycin resistance protein/Dihydroxybiphenyl dioxygenase"/>
    <property type="match status" value="1"/>
</dbReference>
<dbReference type="Pfam" id="PF13669">
    <property type="entry name" value="Glyoxalase_4"/>
    <property type="match status" value="1"/>
</dbReference>
<dbReference type="Proteomes" id="UP000266272">
    <property type="component" value="Unassembled WGS sequence"/>
</dbReference>
<name>A0A395NSB2_TRIAR</name>
<evidence type="ECO:0000313" key="2">
    <source>
        <dbReference type="Proteomes" id="UP000266272"/>
    </source>
</evidence>
<sequence length="173" mass="19699">MEANRVTKSVTTSPFLGNVVEICIVTSCCNRTIAGLESLGIGPFQKFEFNSRTVTNHQYRGQPSNFELKVAFATHGNIVWEIMQPVAGPSIMREFLDTHGEGIHHVAFDCQHVPQHQRREEFERRGYQLVQSGIWHGKKGTCEFMFFDTENTIGTCFESYTFSDDWEDPEEAA</sequence>
<accession>A0A395NSB2</accession>